<name>A0A941EIV8_9ACTN</name>
<gene>
    <name evidence="1" type="ORF">KDL01_03660</name>
</gene>
<organism evidence="1 2">
    <name type="scientific">Actinospica durhamensis</name>
    <dbReference type="NCBI Taxonomy" id="1508375"/>
    <lineage>
        <taxon>Bacteria</taxon>
        <taxon>Bacillati</taxon>
        <taxon>Actinomycetota</taxon>
        <taxon>Actinomycetes</taxon>
        <taxon>Catenulisporales</taxon>
        <taxon>Actinospicaceae</taxon>
        <taxon>Actinospica</taxon>
    </lineage>
</organism>
<sequence>MPVALGETTGAALPPALPLPVDDGVTADGLAGGELADGLGEGEALGEALVADGVGLGDGLGEDGALVDGAALLVVGAGEMLTVSAPLVLTPVTGGTTGAGLARLWLSQSARAAAAAASSSTRPIAMAQAR</sequence>
<evidence type="ECO:0000313" key="2">
    <source>
        <dbReference type="Proteomes" id="UP000675781"/>
    </source>
</evidence>
<keyword evidence="2" id="KW-1185">Reference proteome</keyword>
<evidence type="ECO:0000313" key="1">
    <source>
        <dbReference type="EMBL" id="MBR7832337.1"/>
    </source>
</evidence>
<accession>A0A941EIV8</accession>
<dbReference type="Proteomes" id="UP000675781">
    <property type="component" value="Unassembled WGS sequence"/>
</dbReference>
<dbReference type="AlphaFoldDB" id="A0A941EIV8"/>
<proteinExistence type="predicted"/>
<feature type="non-terminal residue" evidence="1">
    <location>
        <position position="130"/>
    </location>
</feature>
<dbReference type="EMBL" id="JAGSOG010000010">
    <property type="protein sequence ID" value="MBR7832337.1"/>
    <property type="molecule type" value="Genomic_DNA"/>
</dbReference>
<reference evidence="1" key="1">
    <citation type="submission" date="2021-04" db="EMBL/GenBank/DDBJ databases">
        <title>Genome based classification of Actinospica acidithermotolerans sp. nov., an actinobacterium isolated from an Indonesian hot spring.</title>
        <authorList>
            <person name="Kusuma A.B."/>
            <person name="Putra K.E."/>
            <person name="Nafisah S."/>
            <person name="Loh J."/>
            <person name="Nouioui I."/>
            <person name="Goodfellow M."/>
        </authorList>
    </citation>
    <scope>NUCLEOTIDE SEQUENCE</scope>
    <source>
        <strain evidence="1">CSCA 57</strain>
    </source>
</reference>
<protein>
    <submittedName>
        <fullName evidence="1">Uncharacterized protein</fullName>
    </submittedName>
</protein>
<comment type="caution">
    <text evidence="1">The sequence shown here is derived from an EMBL/GenBank/DDBJ whole genome shotgun (WGS) entry which is preliminary data.</text>
</comment>